<dbReference type="EMBL" id="MRVG01000009">
    <property type="protein sequence ID" value="PMB65701.1"/>
    <property type="molecule type" value="Genomic_DNA"/>
</dbReference>
<comment type="caution">
    <text evidence="1">The sequence shown here is derived from an EMBL/GenBank/DDBJ whole genome shotgun (WGS) entry which is preliminary data.</text>
</comment>
<organism evidence="1 2">
    <name type="scientific">Beauveria bassiana</name>
    <name type="common">White muscardine disease fungus</name>
    <name type="synonym">Tritirachium shiotae</name>
    <dbReference type="NCBI Taxonomy" id="176275"/>
    <lineage>
        <taxon>Eukaryota</taxon>
        <taxon>Fungi</taxon>
        <taxon>Dikarya</taxon>
        <taxon>Ascomycota</taxon>
        <taxon>Pezizomycotina</taxon>
        <taxon>Sordariomycetes</taxon>
        <taxon>Hypocreomycetidae</taxon>
        <taxon>Hypocreales</taxon>
        <taxon>Cordycipitaceae</taxon>
        <taxon>Beauveria</taxon>
    </lineage>
</organism>
<protein>
    <submittedName>
        <fullName evidence="1">Uncharacterized protein</fullName>
    </submittedName>
</protein>
<dbReference type="AlphaFoldDB" id="A0A2N6NEL9"/>
<proteinExistence type="predicted"/>
<name>A0A2N6NEL9_BEABA</name>
<sequence length="66" mass="7890">MRISRAKPAGWHVVARAHCITTLQRPAAQRCQELVMQFHWPSSEQDEPADCCWRDSIWWLLLWLWS</sequence>
<evidence type="ECO:0000313" key="1">
    <source>
        <dbReference type="EMBL" id="PMB65701.1"/>
    </source>
</evidence>
<accession>A0A2N6NEL9</accession>
<dbReference type="Proteomes" id="UP000235728">
    <property type="component" value="Unassembled WGS sequence"/>
</dbReference>
<gene>
    <name evidence="1" type="ORF">BM221_007898</name>
</gene>
<evidence type="ECO:0000313" key="2">
    <source>
        <dbReference type="Proteomes" id="UP000235728"/>
    </source>
</evidence>
<reference evidence="1 2" key="1">
    <citation type="journal article" date="2016" name="Appl. Microbiol. Biotechnol.">
        <title>Characterization of T-DNA insertion mutants with decreased virulence in the entomopathogenic fungus Beauveria bassiana JEF-007.</title>
        <authorList>
            <person name="Kim S."/>
            <person name="Lee S.J."/>
            <person name="Nai Y.S."/>
            <person name="Yu J.S."/>
            <person name="Lee M.R."/>
            <person name="Yang Y.T."/>
            <person name="Kim J.S."/>
        </authorList>
    </citation>
    <scope>NUCLEOTIDE SEQUENCE [LARGE SCALE GENOMIC DNA]</scope>
    <source>
        <strain evidence="1 2">JEF-007</strain>
    </source>
</reference>